<dbReference type="EMBL" id="JACVVK020000065">
    <property type="protein sequence ID" value="KAK7496670.1"/>
    <property type="molecule type" value="Genomic_DNA"/>
</dbReference>
<evidence type="ECO:0000256" key="1">
    <source>
        <dbReference type="SAM" id="Coils"/>
    </source>
</evidence>
<comment type="caution">
    <text evidence="4">The sequence shown here is derived from an EMBL/GenBank/DDBJ whole genome shotgun (WGS) entry which is preliminary data.</text>
</comment>
<feature type="region of interest" description="Disordered" evidence="2">
    <location>
        <begin position="702"/>
        <end position="739"/>
    </location>
</feature>
<evidence type="ECO:0000313" key="5">
    <source>
        <dbReference type="Proteomes" id="UP001519460"/>
    </source>
</evidence>
<feature type="compositionally biased region" description="Polar residues" evidence="2">
    <location>
        <begin position="36"/>
        <end position="49"/>
    </location>
</feature>
<dbReference type="CDD" id="cd00038">
    <property type="entry name" value="CAP_ED"/>
    <property type="match status" value="1"/>
</dbReference>
<feature type="compositionally biased region" description="Basic and acidic residues" evidence="2">
    <location>
        <begin position="712"/>
        <end position="738"/>
    </location>
</feature>
<feature type="compositionally biased region" description="Basic and acidic residues" evidence="2">
    <location>
        <begin position="245"/>
        <end position="273"/>
    </location>
</feature>
<feature type="region of interest" description="Disordered" evidence="2">
    <location>
        <begin position="641"/>
        <end position="685"/>
    </location>
</feature>
<feature type="region of interest" description="Disordered" evidence="2">
    <location>
        <begin position="1172"/>
        <end position="1191"/>
    </location>
</feature>
<feature type="region of interest" description="Disordered" evidence="2">
    <location>
        <begin position="153"/>
        <end position="222"/>
    </location>
</feature>
<name>A0ABD0LBC5_9CAEN</name>
<dbReference type="Gene3D" id="2.60.120.10">
    <property type="entry name" value="Jelly Rolls"/>
    <property type="match status" value="1"/>
</dbReference>
<sequence>MESSDNRAIADGGGEVDVPRLPLSSLDNTVDDDVFTSPSGTARDSSLPTTVRRETSFARKLKKHKSVGDINASLEDARAATKERLFKRADSLGSAIRQPITSRSILKRSSVTEMPFTDRPRRVSIARRVSIRGSYSDRTDDPDAYSRGLRKNVSFGRLPSDSSPDVLDTGKRLSLRHSPERRQSLRQTPERRQSLLPTPERRLSLFQSPEKPPRGPMRRRDSMMSVLRSELIKKEKVKFDHRGRYKKPNEIGMPRKERSSDEILSASKREPPPLHKRMSMPALTNRSDSINSMNGDFDDEDACLSSFDRRKLTLLSSLDKMGVKLPPKRIPRKMSLDGEAEILKRAAKSERHGSLTSRTVLSNFTDRPLTKKKSQAKMAAEASMERELSDVTKAKLQKIFDTMTKQDEESETQTDDNTKEKLQKVVGFLQRKKNPDQSYDIPQVTSIPGLEGKKRHSLTEDDLATSTIGVFRSRLRRRRAHSTARASHTFFTSTGAARSGHGHLGQARAASLKGKATDRRTMLRELSGTTNGFLEDLVPSVIARDADCRHGNRFIAENSLCSLPRLQFVQCRQKGNTDDVMRRSGKTVAVHVQRKDEVGGLLTTPGVNAEHSEGDPSQSVSGSNLLRVPCTEMGAESFASKNPVLQEHRQPPGSLPTLPEACRENTSLPASTSDLSPGTSHTAAMAKARRIHALTKLRAAVLSRTQGHSKPARREGREPGDREGDHGDSEVARSREKGSGVSVTAAAISRVVFLAKRRARLQKRRNRFRNLAKFICLLLRAWRIHAVAVNAILDQVHTIDVTVEGQAKDGLLFDITEYKADTEARLSQEAIRILKKRPVERTPEEVHYVQIALWNYKALAEYPVHMQKMIAERAWFESYGAKRVIVREGHVPMCFYFVLSGSALVSVMDLDKGVAKTVMYYNRGDSFGELAIMNNSRRQSTVISKENMQLLVLSDTDFIEVFMSGGLKDPEDPFLSSLSCLDGWPKEKLAENPKKALYSYFKRGTILVPDSLNNDWIIIVKSGSVSLLKKLKAVNAQKAIKQRAAKSFQEKLQELAEEEAEGETTHEERVQNVYEARQEILEKVGHLERFYALPEIFVDTNDEYNEMKRLHDEFTELHGTNLLHGRDLTTHTPMSDHQLSRAVTNASLSRQGTGTSLDHQKLGALVKKGPFMAKSRQNGTPSKENTALESRKNTSLSALFRHDTQSANMIDTKPTKTPAPPMFVNVQTLTKGMVFPAMALVSNGAECISISKKLFMEHASHAFVTRIREDIYPYPSEEDLQENLEAQICWDFHRRDVMTHVVHDLVWKRADKNDARFNISPALGY</sequence>
<dbReference type="PANTHER" id="PTHR23011">
    <property type="entry name" value="CYCLIC NUCLEOTIDE-BINDING DOMAIN CONTAINING PROTEIN"/>
    <property type="match status" value="1"/>
</dbReference>
<feature type="compositionally biased region" description="Polar residues" evidence="2">
    <location>
        <begin position="1175"/>
        <end position="1191"/>
    </location>
</feature>
<dbReference type="Pfam" id="PF00027">
    <property type="entry name" value="cNMP_binding"/>
    <property type="match status" value="1"/>
</dbReference>
<dbReference type="PANTHER" id="PTHR23011:SF28">
    <property type="entry name" value="CYCLIC NUCLEOTIDE-BINDING DOMAIN CONTAINING PROTEIN"/>
    <property type="match status" value="1"/>
</dbReference>
<feature type="compositionally biased region" description="Basic and acidic residues" evidence="2">
    <location>
        <begin position="177"/>
        <end position="203"/>
    </location>
</feature>
<dbReference type="InterPro" id="IPR000595">
    <property type="entry name" value="cNMP-bd_dom"/>
</dbReference>
<feature type="region of interest" description="Disordered" evidence="2">
    <location>
        <begin position="245"/>
        <end position="290"/>
    </location>
</feature>
<feature type="compositionally biased region" description="Polar residues" evidence="2">
    <location>
        <begin position="664"/>
        <end position="682"/>
    </location>
</feature>
<evidence type="ECO:0000259" key="3">
    <source>
        <dbReference type="PROSITE" id="PS50042"/>
    </source>
</evidence>
<proteinExistence type="predicted"/>
<dbReference type="InterPro" id="IPR014710">
    <property type="entry name" value="RmlC-like_jellyroll"/>
</dbReference>
<protein>
    <recommendedName>
        <fullName evidence="3">Cyclic nucleotide-binding domain-containing protein</fullName>
    </recommendedName>
</protein>
<dbReference type="SUPFAM" id="SSF51206">
    <property type="entry name" value="cAMP-binding domain-like"/>
    <property type="match status" value="1"/>
</dbReference>
<keyword evidence="5" id="KW-1185">Reference proteome</keyword>
<keyword evidence="1" id="KW-0175">Coiled coil</keyword>
<dbReference type="Proteomes" id="UP001519460">
    <property type="component" value="Unassembled WGS sequence"/>
</dbReference>
<feature type="domain" description="Cyclic nucleotide-binding" evidence="3">
    <location>
        <begin position="858"/>
        <end position="963"/>
    </location>
</feature>
<dbReference type="SMART" id="SM00100">
    <property type="entry name" value="cNMP"/>
    <property type="match status" value="1"/>
</dbReference>
<evidence type="ECO:0000313" key="4">
    <source>
        <dbReference type="EMBL" id="KAK7496670.1"/>
    </source>
</evidence>
<evidence type="ECO:0000256" key="2">
    <source>
        <dbReference type="SAM" id="MobiDB-lite"/>
    </source>
</evidence>
<reference evidence="4 5" key="1">
    <citation type="journal article" date="2023" name="Sci. Data">
        <title>Genome assembly of the Korean intertidal mud-creeper Batillaria attramentaria.</title>
        <authorList>
            <person name="Patra A.K."/>
            <person name="Ho P.T."/>
            <person name="Jun S."/>
            <person name="Lee S.J."/>
            <person name="Kim Y."/>
            <person name="Won Y.J."/>
        </authorList>
    </citation>
    <scope>NUCLEOTIDE SEQUENCE [LARGE SCALE GENOMIC DNA]</scope>
    <source>
        <strain evidence="4">Wonlab-2016</strain>
    </source>
</reference>
<organism evidence="4 5">
    <name type="scientific">Batillaria attramentaria</name>
    <dbReference type="NCBI Taxonomy" id="370345"/>
    <lineage>
        <taxon>Eukaryota</taxon>
        <taxon>Metazoa</taxon>
        <taxon>Spiralia</taxon>
        <taxon>Lophotrochozoa</taxon>
        <taxon>Mollusca</taxon>
        <taxon>Gastropoda</taxon>
        <taxon>Caenogastropoda</taxon>
        <taxon>Sorbeoconcha</taxon>
        <taxon>Cerithioidea</taxon>
        <taxon>Batillariidae</taxon>
        <taxon>Batillaria</taxon>
    </lineage>
</organism>
<accession>A0ABD0LBC5</accession>
<feature type="region of interest" description="Disordered" evidence="2">
    <location>
        <begin position="1"/>
        <end position="53"/>
    </location>
</feature>
<gene>
    <name evidence="4" type="ORF">BaRGS_00012077</name>
</gene>
<dbReference type="PROSITE" id="PS50042">
    <property type="entry name" value="CNMP_BINDING_3"/>
    <property type="match status" value="1"/>
</dbReference>
<feature type="coiled-coil region" evidence="1">
    <location>
        <begin position="1038"/>
        <end position="1065"/>
    </location>
</feature>
<dbReference type="InterPro" id="IPR018490">
    <property type="entry name" value="cNMP-bd_dom_sf"/>
</dbReference>